<feature type="compositionally biased region" description="Basic and acidic residues" evidence="1">
    <location>
        <begin position="1"/>
        <end position="19"/>
    </location>
</feature>
<dbReference type="AlphaFoldDB" id="A0A3Q7IX33"/>
<dbReference type="InParanoid" id="A0A3Q7IX33"/>
<organism evidence="2">
    <name type="scientific">Solanum lycopersicum</name>
    <name type="common">Tomato</name>
    <name type="synonym">Lycopersicon esculentum</name>
    <dbReference type="NCBI Taxonomy" id="4081"/>
    <lineage>
        <taxon>Eukaryota</taxon>
        <taxon>Viridiplantae</taxon>
        <taxon>Streptophyta</taxon>
        <taxon>Embryophyta</taxon>
        <taxon>Tracheophyta</taxon>
        <taxon>Spermatophyta</taxon>
        <taxon>Magnoliopsida</taxon>
        <taxon>eudicotyledons</taxon>
        <taxon>Gunneridae</taxon>
        <taxon>Pentapetalae</taxon>
        <taxon>asterids</taxon>
        <taxon>lamiids</taxon>
        <taxon>Solanales</taxon>
        <taxon>Solanaceae</taxon>
        <taxon>Solanoideae</taxon>
        <taxon>Solaneae</taxon>
        <taxon>Solanum</taxon>
        <taxon>Solanum subgen. Lycopersicon</taxon>
    </lineage>
</organism>
<name>A0A3Q7IX33_SOLLC</name>
<keyword evidence="3" id="KW-1185">Reference proteome</keyword>
<evidence type="ECO:0000256" key="1">
    <source>
        <dbReference type="SAM" id="MobiDB-lite"/>
    </source>
</evidence>
<dbReference type="STRING" id="4081.A0A3Q7IX33"/>
<reference evidence="2" key="1">
    <citation type="journal article" date="2012" name="Nature">
        <title>The tomato genome sequence provides insights into fleshy fruit evolution.</title>
        <authorList>
            <consortium name="Tomato Genome Consortium"/>
        </authorList>
    </citation>
    <scope>NUCLEOTIDE SEQUENCE [LARGE SCALE GENOMIC DNA]</scope>
    <source>
        <strain evidence="2">cv. Heinz 1706</strain>
    </source>
</reference>
<feature type="region of interest" description="Disordered" evidence="1">
    <location>
        <begin position="1"/>
        <end position="71"/>
    </location>
</feature>
<sequence>MRCSTREVMAEAQDTKTTKNDSGGTFAPKDRAIDSRSSGKGGKLKSCLKKPPGEKGPTTDGGNGSNRGTPRVKFMLGAEDNINRDRGEQMNDIRNVNNTSSIADGSASFTSNINNYTS</sequence>
<proteinExistence type="predicted"/>
<reference evidence="2" key="2">
    <citation type="submission" date="2019-01" db="UniProtKB">
        <authorList>
            <consortium name="EnsemblPlants"/>
        </authorList>
    </citation>
    <scope>IDENTIFICATION</scope>
    <source>
        <strain evidence="2">cv. Heinz 1706</strain>
    </source>
</reference>
<feature type="region of interest" description="Disordered" evidence="1">
    <location>
        <begin position="98"/>
        <end position="118"/>
    </location>
</feature>
<accession>A0A3Q7IX33</accession>
<dbReference type="EnsemblPlants" id="Solyc11g044430.1.1">
    <property type="protein sequence ID" value="Solyc11g044430.1.1.1"/>
    <property type="gene ID" value="Solyc11g044430.1"/>
</dbReference>
<protein>
    <submittedName>
        <fullName evidence="2">Uncharacterized protein</fullName>
    </submittedName>
</protein>
<evidence type="ECO:0000313" key="3">
    <source>
        <dbReference type="Proteomes" id="UP000004994"/>
    </source>
</evidence>
<dbReference type="PaxDb" id="4081-Solyc11g044430.1.1"/>
<dbReference type="Proteomes" id="UP000004994">
    <property type="component" value="Chromosome 11"/>
</dbReference>
<evidence type="ECO:0000313" key="2">
    <source>
        <dbReference type="EnsemblPlants" id="Solyc11g044430.1.1.1"/>
    </source>
</evidence>
<dbReference type="Gramene" id="Solyc11g044430.1.1">
    <property type="protein sequence ID" value="Solyc11g044430.1.1.1"/>
    <property type="gene ID" value="Solyc11g044430.1"/>
</dbReference>